<dbReference type="FunFam" id="1.10.1040.10:FF:000020">
    <property type="entry name" value="D-mannonate oxidoreductase, NAD-binding"/>
    <property type="match status" value="1"/>
</dbReference>
<dbReference type="GO" id="GO:0042840">
    <property type="term" value="P:D-glucuronate catabolic process"/>
    <property type="evidence" value="ECO:0007669"/>
    <property type="project" value="TreeGrafter"/>
</dbReference>
<dbReference type="InterPro" id="IPR013118">
    <property type="entry name" value="Mannitol_DH_C"/>
</dbReference>
<sequence length="493" mass="55074">MKSTIADSTLPVDLPLWNNERLSSRIVHLGCGAFHRAHQALYTHHLLEQSDSDWGICEVNLMPGNDQTLIENLKKQNLLYTVAEKGAQRTELKIIGSMKEALHPAIDGCAGILAAMAREQTAIVSLTVTEKGYCTEAASGELDLNNPLIKHDLAQPDQPKSAIGYIVEALRLRREQGLKAFTVMSCDNVRENGHVARAAVLGLAKARDTALADWIETHVTFPCTMVDRIVPAATAETLDDIAGQLGVYDPCAIACEPFRQWVIEDNFVNGRPEWDRVGAQFVEDVVPFEMMKLRMLNGSHSFLAYLGYLGGYETIAETMTNPDYRNAALALMLREQAPTLAMPQGTDLEAYAHLLIERFSNPSLRHRTWQIAMDGSQKLPQRMLDPIRQHLAEGTDWPHLALGVAGWMRYVAGIDENGDAIDVVDPMNDKYRHIYKNYNNPSDQVRELMQLKDIFGDDLHKNHKCLTEILAAYTRLINNGARESVRMLKFGGE</sequence>
<dbReference type="Pfam" id="PF01232">
    <property type="entry name" value="Mannitol_dh"/>
    <property type="match status" value="1"/>
</dbReference>
<comment type="caution">
    <text evidence="6">The sequence shown here is derived from an EMBL/GenBank/DDBJ whole genome shotgun (WGS) entry which is preliminary data.</text>
</comment>
<proteinExistence type="inferred from homology"/>
<dbReference type="NCBIfam" id="NF011611">
    <property type="entry name" value="PRK15037.1"/>
    <property type="match status" value="1"/>
</dbReference>
<evidence type="ECO:0000256" key="3">
    <source>
        <dbReference type="ARBA" id="ARBA00061451"/>
    </source>
</evidence>
<dbReference type="Gene3D" id="1.10.1040.10">
    <property type="entry name" value="N-(1-d-carboxylethyl)-l-norvaline Dehydrogenase, domain 2"/>
    <property type="match status" value="1"/>
</dbReference>
<comment type="similarity">
    <text evidence="3">Belongs to the mannitol dehydrogenase family. UxuB subfamily.</text>
</comment>
<keyword evidence="1 6" id="KW-0560">Oxidoreductase</keyword>
<dbReference type="InterPro" id="IPR050988">
    <property type="entry name" value="Mannitol_DH/Oxidoreductase"/>
</dbReference>
<dbReference type="EC" id="1.1.1.57" evidence="6"/>
<dbReference type="PRINTS" id="PR00084">
    <property type="entry name" value="MTLDHDRGNASE"/>
</dbReference>
<evidence type="ECO:0000259" key="5">
    <source>
        <dbReference type="Pfam" id="PF08125"/>
    </source>
</evidence>
<dbReference type="GO" id="GO:0008866">
    <property type="term" value="F:fructuronate reductase activity"/>
    <property type="evidence" value="ECO:0007669"/>
    <property type="project" value="UniProtKB-EC"/>
</dbReference>
<feature type="domain" description="Mannitol dehydrogenase C-terminal" evidence="5">
    <location>
        <begin position="284"/>
        <end position="476"/>
    </location>
</feature>
<dbReference type="InterPro" id="IPR008927">
    <property type="entry name" value="6-PGluconate_DH-like_C_sf"/>
</dbReference>
<dbReference type="Pfam" id="PF08125">
    <property type="entry name" value="Mannitol_dh_C"/>
    <property type="match status" value="1"/>
</dbReference>
<dbReference type="FunFam" id="3.40.50.720:FF:000129">
    <property type="entry name" value="D-mannonate oxidoreductase"/>
    <property type="match status" value="1"/>
</dbReference>
<accession>A0A5X0KM79</accession>
<dbReference type="Gene3D" id="3.40.50.720">
    <property type="entry name" value="NAD(P)-binding Rossmann-like Domain"/>
    <property type="match status" value="1"/>
</dbReference>
<keyword evidence="2" id="KW-0520">NAD</keyword>
<dbReference type="InterPro" id="IPR036291">
    <property type="entry name" value="NAD(P)-bd_dom_sf"/>
</dbReference>
<dbReference type="SUPFAM" id="SSF51735">
    <property type="entry name" value="NAD(P)-binding Rossmann-fold domains"/>
    <property type="match status" value="1"/>
</dbReference>
<dbReference type="PANTHER" id="PTHR43362:SF7">
    <property type="entry name" value="D-MANNONATE OXIDOREDUCTASE"/>
    <property type="match status" value="1"/>
</dbReference>
<evidence type="ECO:0000259" key="4">
    <source>
        <dbReference type="Pfam" id="PF01232"/>
    </source>
</evidence>
<protein>
    <submittedName>
        <fullName evidence="6">Fructuronate reductase</fullName>
        <ecNumber evidence="6">1.1.1.57</ecNumber>
    </submittedName>
</protein>
<name>A0A5X0KM79_SALPO</name>
<dbReference type="PANTHER" id="PTHR43362">
    <property type="entry name" value="MANNITOL DEHYDROGENASE DSF1-RELATED"/>
    <property type="match status" value="1"/>
</dbReference>
<dbReference type="GO" id="GO:0019594">
    <property type="term" value="P:mannitol metabolic process"/>
    <property type="evidence" value="ECO:0007669"/>
    <property type="project" value="InterPro"/>
</dbReference>
<dbReference type="EMBL" id="AAHPAB010000040">
    <property type="protein sequence ID" value="EBY7662279.1"/>
    <property type="molecule type" value="Genomic_DNA"/>
</dbReference>
<dbReference type="InterPro" id="IPR023027">
    <property type="entry name" value="Mannitol_DH_CS"/>
</dbReference>
<dbReference type="InterPro" id="IPR000669">
    <property type="entry name" value="Mannitol_DH"/>
</dbReference>
<organism evidence="6">
    <name type="scientific">Salmonella potsdam</name>
    <dbReference type="NCBI Taxonomy" id="597"/>
    <lineage>
        <taxon>Bacteria</taxon>
        <taxon>Pseudomonadati</taxon>
        <taxon>Pseudomonadota</taxon>
        <taxon>Gammaproteobacteria</taxon>
        <taxon>Enterobacterales</taxon>
        <taxon>Enterobacteriaceae</taxon>
        <taxon>Salmonella</taxon>
    </lineage>
</organism>
<evidence type="ECO:0000256" key="1">
    <source>
        <dbReference type="ARBA" id="ARBA00023002"/>
    </source>
</evidence>
<dbReference type="PROSITE" id="PS00974">
    <property type="entry name" value="MANNITOL_DHGENASE"/>
    <property type="match status" value="1"/>
</dbReference>
<gene>
    <name evidence="6" type="ORF">D6L08_25535</name>
</gene>
<feature type="domain" description="Mannitol dehydrogenase N-terminal" evidence="4">
    <location>
        <begin position="25"/>
        <end position="275"/>
    </location>
</feature>
<evidence type="ECO:0000256" key="2">
    <source>
        <dbReference type="ARBA" id="ARBA00023027"/>
    </source>
</evidence>
<dbReference type="AlphaFoldDB" id="A0A5X0KM79"/>
<dbReference type="InterPro" id="IPR013328">
    <property type="entry name" value="6PGD_dom2"/>
</dbReference>
<dbReference type="SUPFAM" id="SSF48179">
    <property type="entry name" value="6-phosphogluconate dehydrogenase C-terminal domain-like"/>
    <property type="match status" value="1"/>
</dbReference>
<reference evidence="6" key="1">
    <citation type="submission" date="2018-09" db="EMBL/GenBank/DDBJ databases">
        <authorList>
            <person name="Ashton P.M."/>
            <person name="Dallman T."/>
            <person name="Nair S."/>
            <person name="De Pinna E."/>
            <person name="Peters T."/>
            <person name="Grant K."/>
        </authorList>
    </citation>
    <scope>NUCLEOTIDE SEQUENCE</scope>
    <source>
        <strain evidence="6">319658</strain>
    </source>
</reference>
<dbReference type="InterPro" id="IPR013131">
    <property type="entry name" value="Mannitol_DH_N"/>
</dbReference>
<evidence type="ECO:0000313" key="6">
    <source>
        <dbReference type="EMBL" id="EBY7662279.1"/>
    </source>
</evidence>